<dbReference type="GO" id="GO:0070628">
    <property type="term" value="F:proteasome binding"/>
    <property type="evidence" value="ECO:0007669"/>
    <property type="project" value="InterPro"/>
</dbReference>
<keyword evidence="5" id="KW-1185">Reference proteome</keyword>
<organism evidence="4 5">
    <name type="scientific">Jimgerdemannia flammicorona</name>
    <dbReference type="NCBI Taxonomy" id="994334"/>
    <lineage>
        <taxon>Eukaryota</taxon>
        <taxon>Fungi</taxon>
        <taxon>Fungi incertae sedis</taxon>
        <taxon>Mucoromycota</taxon>
        <taxon>Mucoromycotina</taxon>
        <taxon>Endogonomycetes</taxon>
        <taxon>Endogonales</taxon>
        <taxon>Endogonaceae</taxon>
        <taxon>Jimgerdemannia</taxon>
    </lineage>
</organism>
<dbReference type="PANTHER" id="PTHR32170:SF3">
    <property type="entry name" value="PROTEASOME ACTIVATOR COMPLEX SUBUNIT 4"/>
    <property type="match status" value="1"/>
</dbReference>
<comment type="caution">
    <text evidence="4">The sequence shown here is derived from an EMBL/GenBank/DDBJ whole genome shotgun (WGS) entry which is preliminary data.</text>
</comment>
<proteinExistence type="predicted"/>
<dbReference type="GO" id="GO:0016607">
    <property type="term" value="C:nuclear speck"/>
    <property type="evidence" value="ECO:0007669"/>
    <property type="project" value="UniProtKB-SubCell"/>
</dbReference>
<dbReference type="GO" id="GO:0016504">
    <property type="term" value="F:peptidase activator activity"/>
    <property type="evidence" value="ECO:0007669"/>
    <property type="project" value="InterPro"/>
</dbReference>
<protein>
    <submittedName>
        <fullName evidence="4">Armadillo-type protein</fullName>
    </submittedName>
</protein>
<comment type="subcellular location">
    <subcellularLocation>
        <location evidence="1">Nucleus speckle</location>
    </subcellularLocation>
</comment>
<feature type="domain" description="Proteasome activator complex subunit 4-like HEAT repeat-like" evidence="3">
    <location>
        <begin position="137"/>
        <end position="342"/>
    </location>
</feature>
<dbReference type="InterPro" id="IPR055455">
    <property type="entry name" value="HEAT_PSME4"/>
</dbReference>
<gene>
    <name evidence="4" type="ORF">BC936DRAFT_140312</name>
</gene>
<sequence length="752" mass="86295">MKDPKVHWRFATMAANFLELLVRVDSPPTKDLADFAAHCTLSELPALRKIGVSSLTRMLLHIKQRTLARGDEDMLLVRGTVNPLKKIVTTPRPLPQDYTESLLKASWTEVKEENADNIDHLIWRTNNIHRICGRPSSYFVDNMAVGWYVWPEQYTAYAARTSTEPIAEIDAPSKAAYDQLRQSFVSREFWTKLSLYMSQESSKTNDDQFSTTNARLYKSIFQQFETSPLEPIKPEIEKLCLAFDQKNQQRAAAEILAGLIRGSKHWSIRHVNELWIWLSPLLLQTFAAITPDSLTYWESFVKFSCQDRDPRRVLPLVKLIFRVEFDPTSHAAFAEARKLLFIRAVLTSFTWRFLPESRKLLETYISNIRHPYKQVREVIGGNINELLQIQWIPSQPSVNELLRKNATGGDSVGNIPVEMNGYLKTILDELTRNLATWRAEKKPASSGSTEYGNASKTSTYEILTIFIVLLCWLHEALSTWRIAGTYPYILPLLPELFQMQDVNDDQDLQTMSTRVVTLIAQLSYPPEMVPLMVDKFVEMLTVSSSWHVRVKALPVLQVFFFKHLFLMEPKEVMRVMDVVSGMLLDNQIEVRQLAAVTLSGLIRCSQREAITSLKEHFLELLRTRIPPRKRATASERAIIPVGFQEAVLKRHAGALGLSCLIGAFPYEVPKWMPAVLIELAGLISDPVPIQVMWDYRFCSFSVHCQNTHSTVKKTFSDFRRTHSDTWHEDMLEFTEDQLLLLSDMLISPSYYA</sequence>
<evidence type="ECO:0000313" key="5">
    <source>
        <dbReference type="Proteomes" id="UP000268093"/>
    </source>
</evidence>
<evidence type="ECO:0000259" key="2">
    <source>
        <dbReference type="Pfam" id="PF11919"/>
    </source>
</evidence>
<dbReference type="PANTHER" id="PTHR32170">
    <property type="entry name" value="PROTEASOME ACTIVATOR COMPLEX SUBUNIT 4"/>
    <property type="match status" value="1"/>
</dbReference>
<dbReference type="SUPFAM" id="SSF48371">
    <property type="entry name" value="ARM repeat"/>
    <property type="match status" value="1"/>
</dbReference>
<evidence type="ECO:0000256" key="1">
    <source>
        <dbReference type="ARBA" id="ARBA00004324"/>
    </source>
</evidence>
<name>A0A433AV03_9FUNG</name>
<dbReference type="InterPro" id="IPR016024">
    <property type="entry name" value="ARM-type_fold"/>
</dbReference>
<feature type="domain" description="Proteasome activator complex subunit 4 C-terminal" evidence="2">
    <location>
        <begin position="648"/>
        <end position="752"/>
    </location>
</feature>
<dbReference type="Proteomes" id="UP000268093">
    <property type="component" value="Unassembled WGS sequence"/>
</dbReference>
<dbReference type="GO" id="GO:0010499">
    <property type="term" value="P:proteasomal ubiquitin-independent protein catabolic process"/>
    <property type="evidence" value="ECO:0007669"/>
    <property type="project" value="TreeGrafter"/>
</dbReference>
<dbReference type="Pfam" id="PF23096">
    <property type="entry name" value="HEAT_PSME4"/>
    <property type="match status" value="1"/>
</dbReference>
<accession>A0A433AV03</accession>
<dbReference type="OrthoDB" id="17907at2759"/>
<dbReference type="Pfam" id="PF11919">
    <property type="entry name" value="PSME4_C"/>
    <property type="match status" value="1"/>
</dbReference>
<dbReference type="InterPro" id="IPR035309">
    <property type="entry name" value="PSME4"/>
</dbReference>
<dbReference type="Gene3D" id="1.25.10.10">
    <property type="entry name" value="Leucine-rich Repeat Variant"/>
    <property type="match status" value="1"/>
</dbReference>
<evidence type="ECO:0000259" key="3">
    <source>
        <dbReference type="Pfam" id="PF23096"/>
    </source>
</evidence>
<dbReference type="InterPro" id="IPR021843">
    <property type="entry name" value="PSME4_C"/>
</dbReference>
<evidence type="ECO:0000313" key="4">
    <source>
        <dbReference type="EMBL" id="RUP06523.1"/>
    </source>
</evidence>
<dbReference type="AlphaFoldDB" id="A0A433AV03"/>
<reference evidence="4 5" key="1">
    <citation type="journal article" date="2018" name="New Phytol.">
        <title>Phylogenomics of Endogonaceae and evolution of mycorrhizas within Mucoromycota.</title>
        <authorList>
            <person name="Chang Y."/>
            <person name="Desiro A."/>
            <person name="Na H."/>
            <person name="Sandor L."/>
            <person name="Lipzen A."/>
            <person name="Clum A."/>
            <person name="Barry K."/>
            <person name="Grigoriev I.V."/>
            <person name="Martin F.M."/>
            <person name="Stajich J.E."/>
            <person name="Smith M.E."/>
            <person name="Bonito G."/>
            <person name="Spatafora J.W."/>
        </authorList>
    </citation>
    <scope>NUCLEOTIDE SEQUENCE [LARGE SCALE GENOMIC DNA]</scope>
    <source>
        <strain evidence="4 5">GMNB39</strain>
    </source>
</reference>
<dbReference type="GO" id="GO:0005829">
    <property type="term" value="C:cytosol"/>
    <property type="evidence" value="ECO:0007669"/>
    <property type="project" value="TreeGrafter"/>
</dbReference>
<dbReference type="EMBL" id="RBNI01016802">
    <property type="protein sequence ID" value="RUP06523.1"/>
    <property type="molecule type" value="Genomic_DNA"/>
</dbReference>
<dbReference type="InterPro" id="IPR011989">
    <property type="entry name" value="ARM-like"/>
</dbReference>